<evidence type="ECO:0000259" key="1">
    <source>
        <dbReference type="Pfam" id="PF12706"/>
    </source>
</evidence>
<reference evidence="2 3" key="1">
    <citation type="submission" date="2024-09" db="EMBL/GenBank/DDBJ databases">
        <authorList>
            <person name="Sun Q."/>
            <person name="Mori K."/>
        </authorList>
    </citation>
    <scope>NUCLEOTIDE SEQUENCE [LARGE SCALE GENOMIC DNA]</scope>
    <source>
        <strain evidence="2 3">CCM 8654</strain>
    </source>
</reference>
<sequence>MRRQTRAGPEGPGPDGDSLYFVGTATTILRLGPFTVLTDPNFLHRGQRAYLGWGLSSPRLTDPAMGPADLPALDVVLLSHLHGDHFDRVARRHLDRTPPVVTTPHAARRLGRWGFGTKALDTWEDHVVTRGLHTLRITSVPAVHARGVMGRLLPPVMGSIVDHLVAGELRRRVYVSGDTLDGDHVDEVRERFPDIDAAVVHLGGTRVLLHTVTMDGAAGVRFVERFQPSVVVPVHHDDYRVFRSPLRDFVERAWGRDLVAELRCPERGEVVSLAPPVED</sequence>
<name>A0ABV6E5E9_9ACTN</name>
<dbReference type="SUPFAM" id="SSF56281">
    <property type="entry name" value="Metallo-hydrolase/oxidoreductase"/>
    <property type="match status" value="1"/>
</dbReference>
<dbReference type="RefSeq" id="WP_378519991.1">
    <property type="nucleotide sequence ID" value="NZ_CBCSDI010000005.1"/>
</dbReference>
<feature type="domain" description="Metallo-beta-lactamase" evidence="1">
    <location>
        <begin position="53"/>
        <end position="236"/>
    </location>
</feature>
<comment type="caution">
    <text evidence="2">The sequence shown here is derived from an EMBL/GenBank/DDBJ whole genome shotgun (WGS) entry which is preliminary data.</text>
</comment>
<dbReference type="InterPro" id="IPR036866">
    <property type="entry name" value="RibonucZ/Hydroxyglut_hydro"/>
</dbReference>
<dbReference type="PANTHER" id="PTHR43546">
    <property type="entry name" value="UPF0173 METAL-DEPENDENT HYDROLASE MJ1163-RELATED"/>
    <property type="match status" value="1"/>
</dbReference>
<dbReference type="Proteomes" id="UP001589698">
    <property type="component" value="Unassembled WGS sequence"/>
</dbReference>
<dbReference type="InterPro" id="IPR050114">
    <property type="entry name" value="UPF0173_UPF0282_UlaG_hydrolase"/>
</dbReference>
<keyword evidence="3" id="KW-1185">Reference proteome</keyword>
<gene>
    <name evidence="2" type="ORF">ACFFJG_17125</name>
</gene>
<accession>A0ABV6E5E9</accession>
<protein>
    <submittedName>
        <fullName evidence="2">MBL fold metallo-hydrolase</fullName>
    </submittedName>
</protein>
<proteinExistence type="predicted"/>
<evidence type="ECO:0000313" key="2">
    <source>
        <dbReference type="EMBL" id="MFC0224212.1"/>
    </source>
</evidence>
<dbReference type="Pfam" id="PF12706">
    <property type="entry name" value="Lactamase_B_2"/>
    <property type="match status" value="1"/>
</dbReference>
<dbReference type="PANTHER" id="PTHR43546:SF7">
    <property type="entry name" value="METALLO-BETA-LACTAMASE DOMAIN-CONTAINING PROTEIN"/>
    <property type="match status" value="1"/>
</dbReference>
<organism evidence="2 3">
    <name type="scientific">Nocardioides zeicaulis</name>
    <dbReference type="NCBI Taxonomy" id="1776857"/>
    <lineage>
        <taxon>Bacteria</taxon>
        <taxon>Bacillati</taxon>
        <taxon>Actinomycetota</taxon>
        <taxon>Actinomycetes</taxon>
        <taxon>Propionibacteriales</taxon>
        <taxon>Nocardioidaceae</taxon>
        <taxon>Nocardioides</taxon>
    </lineage>
</organism>
<evidence type="ECO:0000313" key="3">
    <source>
        <dbReference type="Proteomes" id="UP001589698"/>
    </source>
</evidence>
<dbReference type="EMBL" id="JBHLXH010000002">
    <property type="protein sequence ID" value="MFC0224212.1"/>
    <property type="molecule type" value="Genomic_DNA"/>
</dbReference>
<dbReference type="Gene3D" id="3.60.15.10">
    <property type="entry name" value="Ribonuclease Z/Hydroxyacylglutathione hydrolase-like"/>
    <property type="match status" value="1"/>
</dbReference>
<dbReference type="InterPro" id="IPR001279">
    <property type="entry name" value="Metallo-B-lactamas"/>
</dbReference>